<accession>A0A1G4BDK9</accession>
<keyword evidence="1" id="KW-0812">Transmembrane</keyword>
<dbReference type="GeneID" id="34558380"/>
<feature type="transmembrane region" description="Helical" evidence="1">
    <location>
        <begin position="52"/>
        <end position="71"/>
    </location>
</feature>
<proteinExistence type="predicted"/>
<keyword evidence="1" id="KW-1133">Transmembrane helix</keyword>
<evidence type="ECO:0000256" key="1">
    <source>
        <dbReference type="SAM" id="Phobius"/>
    </source>
</evidence>
<dbReference type="Proteomes" id="UP000176998">
    <property type="component" value="Unassembled WGS sequence"/>
</dbReference>
<feature type="transmembrane region" description="Helical" evidence="1">
    <location>
        <begin position="20"/>
        <end position="37"/>
    </location>
</feature>
<sequence>MATSQLESILRRDDRFLKEIWTWFGVGALVILLRFFVRIRMVGPRSLRGDDYAMLVTLFLYTVCFVMVDLIDMARMWTSQLLRLALYPTKKWHDLYWAPSSSK</sequence>
<protein>
    <submittedName>
        <fullName evidence="2">Uncharacterized protein</fullName>
    </submittedName>
</protein>
<evidence type="ECO:0000313" key="2">
    <source>
        <dbReference type="EMBL" id="OHE99426.1"/>
    </source>
</evidence>
<dbReference type="EMBL" id="MJBS01000036">
    <property type="protein sequence ID" value="OHE99426.1"/>
    <property type="molecule type" value="Genomic_DNA"/>
</dbReference>
<comment type="caution">
    <text evidence="2">The sequence shown here is derived from an EMBL/GenBank/DDBJ whole genome shotgun (WGS) entry which is preliminary data.</text>
</comment>
<dbReference type="RefSeq" id="XP_022476575.1">
    <property type="nucleotide sequence ID" value="XM_022616870.1"/>
</dbReference>
<reference evidence="2 3" key="1">
    <citation type="submission" date="2016-09" db="EMBL/GenBank/DDBJ databases">
        <authorList>
            <person name="Capua I."/>
            <person name="De Benedictis P."/>
            <person name="Joannis T."/>
            <person name="Lombin L.H."/>
            <person name="Cattoli G."/>
        </authorList>
    </citation>
    <scope>NUCLEOTIDE SEQUENCE [LARGE SCALE GENOMIC DNA]</scope>
    <source>
        <strain evidence="2 3">IMI 309357</strain>
    </source>
</reference>
<evidence type="ECO:0000313" key="3">
    <source>
        <dbReference type="Proteomes" id="UP000176998"/>
    </source>
</evidence>
<organism evidence="2 3">
    <name type="scientific">Colletotrichum orchidophilum</name>
    <dbReference type="NCBI Taxonomy" id="1209926"/>
    <lineage>
        <taxon>Eukaryota</taxon>
        <taxon>Fungi</taxon>
        <taxon>Dikarya</taxon>
        <taxon>Ascomycota</taxon>
        <taxon>Pezizomycotina</taxon>
        <taxon>Sordariomycetes</taxon>
        <taxon>Hypocreomycetidae</taxon>
        <taxon>Glomerellales</taxon>
        <taxon>Glomerellaceae</taxon>
        <taxon>Colletotrichum</taxon>
    </lineage>
</organism>
<dbReference type="OrthoDB" id="4847433at2759"/>
<keyword evidence="3" id="KW-1185">Reference proteome</keyword>
<keyword evidence="1" id="KW-0472">Membrane</keyword>
<gene>
    <name evidence="2" type="ORF">CORC01_05226</name>
</gene>
<name>A0A1G4BDK9_9PEZI</name>
<dbReference type="STRING" id="1209926.A0A1G4BDK9"/>
<dbReference type="AlphaFoldDB" id="A0A1G4BDK9"/>